<feature type="domain" description="WW" evidence="3">
    <location>
        <begin position="16"/>
        <end position="49"/>
    </location>
</feature>
<gene>
    <name evidence="4" type="ORF">F5X68DRAFT_21976</name>
</gene>
<name>A0A9P8V774_9PEZI</name>
<feature type="compositionally biased region" description="Acidic residues" evidence="2">
    <location>
        <begin position="208"/>
        <end position="232"/>
    </location>
</feature>
<dbReference type="SUPFAM" id="SSF81698">
    <property type="entry name" value="FF domain"/>
    <property type="match status" value="1"/>
</dbReference>
<dbReference type="PROSITE" id="PS50020">
    <property type="entry name" value="WW_DOMAIN_2"/>
    <property type="match status" value="1"/>
</dbReference>
<dbReference type="SUPFAM" id="SSF51045">
    <property type="entry name" value="WW domain"/>
    <property type="match status" value="1"/>
</dbReference>
<protein>
    <submittedName>
        <fullName evidence="4">WW domain-containing protein</fullName>
    </submittedName>
</protein>
<evidence type="ECO:0000313" key="4">
    <source>
        <dbReference type="EMBL" id="KAH6685089.1"/>
    </source>
</evidence>
<dbReference type="InterPro" id="IPR001202">
    <property type="entry name" value="WW_dom"/>
</dbReference>
<dbReference type="AlphaFoldDB" id="A0A9P8V774"/>
<dbReference type="PROSITE" id="PS01159">
    <property type="entry name" value="WW_DOMAIN_1"/>
    <property type="match status" value="1"/>
</dbReference>
<dbReference type="InterPro" id="IPR002713">
    <property type="entry name" value="FF_domain"/>
</dbReference>
<feature type="compositionally biased region" description="Acidic residues" evidence="2">
    <location>
        <begin position="242"/>
        <end position="251"/>
    </location>
</feature>
<dbReference type="Pfam" id="PF01846">
    <property type="entry name" value="FF"/>
    <property type="match status" value="1"/>
</dbReference>
<dbReference type="GO" id="GO:0005634">
    <property type="term" value="C:nucleus"/>
    <property type="evidence" value="ECO:0007669"/>
    <property type="project" value="TreeGrafter"/>
</dbReference>
<feature type="compositionally biased region" description="Pro residues" evidence="2">
    <location>
        <begin position="50"/>
        <end position="62"/>
    </location>
</feature>
<keyword evidence="5" id="KW-1185">Reference proteome</keyword>
<evidence type="ECO:0000259" key="3">
    <source>
        <dbReference type="PROSITE" id="PS50020"/>
    </source>
</evidence>
<feature type="compositionally biased region" description="Acidic residues" evidence="2">
    <location>
        <begin position="275"/>
        <end position="287"/>
    </location>
</feature>
<dbReference type="InterPro" id="IPR036020">
    <property type="entry name" value="WW_dom_sf"/>
</dbReference>
<dbReference type="Pfam" id="PF00397">
    <property type="entry name" value="WW"/>
    <property type="match status" value="1"/>
</dbReference>
<dbReference type="InterPro" id="IPR045148">
    <property type="entry name" value="TCRG1-like"/>
</dbReference>
<sequence length="570" mass="65354">MLKSTHKPAPGSGAAAPLPPGWTEHAAPSGHKYYYNSETKESTYTRPTAAPIPPPQSQPMPPASAYQQHYAPNLSDPNVANAYMAQFIQQPSSRTDTRGAGTHASRDGNNARPKPQPIDKPKSKTPIPNCEPWLLVETRYGRRFAYNPDKNTSYWRIPDKLKDGILQLDQERIRQKAGIAETKPEPQSIGPSAPLNPAANEQPPDGNSDSEYEEVEVTDDEGEGEERPDDEEHSTKRRRLEEPEEEEEEGPTEFSEADIAFQLQAMGQDYGLDPGEYDDGNPEDWPEGADGVAFSDEDAKALFMDLLDDFRINPYSSWEKLIEEGRIVDDPRYTILGTMKARKDTWQEWSKERAREIRERRAKEEKKDPRIPYLALLQEKATPKLFWAEFKRKFRKEPAMLDPYLKDKDREKWYREHINRLKLPESTRKTDLAALLRTLPLSALNRDTDLHRLPPQLLTDIRFISLPLSVRDPLIETYIQTLDRAPDGNEAAVDDEATRKAKEGKQRREQALREHEGKVREQKYQRQRNLQVSKARLREEERELEMAMQVDKRGLQSQLATLQIPDDEGN</sequence>
<accession>A0A9P8V774</accession>
<dbReference type="Proteomes" id="UP000770015">
    <property type="component" value="Unassembled WGS sequence"/>
</dbReference>
<organism evidence="4 5">
    <name type="scientific">Plectosphaerella plurivora</name>
    <dbReference type="NCBI Taxonomy" id="936078"/>
    <lineage>
        <taxon>Eukaryota</taxon>
        <taxon>Fungi</taxon>
        <taxon>Dikarya</taxon>
        <taxon>Ascomycota</taxon>
        <taxon>Pezizomycotina</taxon>
        <taxon>Sordariomycetes</taxon>
        <taxon>Hypocreomycetidae</taxon>
        <taxon>Glomerellales</taxon>
        <taxon>Plectosphaerellaceae</taxon>
        <taxon>Plectosphaerella</taxon>
    </lineage>
</organism>
<proteinExistence type="predicted"/>
<dbReference type="FunFam" id="2.20.70.10:FF:000049">
    <property type="entry name" value="Transcription elongation regulator 1-like"/>
    <property type="match status" value="1"/>
</dbReference>
<dbReference type="CDD" id="cd00201">
    <property type="entry name" value="WW"/>
    <property type="match status" value="1"/>
</dbReference>
<dbReference type="SMART" id="SM00456">
    <property type="entry name" value="WW"/>
    <property type="match status" value="2"/>
</dbReference>
<dbReference type="OrthoDB" id="410044at2759"/>
<reference evidence="4" key="1">
    <citation type="journal article" date="2021" name="Nat. Commun.">
        <title>Genetic determinants of endophytism in the Arabidopsis root mycobiome.</title>
        <authorList>
            <person name="Mesny F."/>
            <person name="Miyauchi S."/>
            <person name="Thiergart T."/>
            <person name="Pickel B."/>
            <person name="Atanasova L."/>
            <person name="Karlsson M."/>
            <person name="Huettel B."/>
            <person name="Barry K.W."/>
            <person name="Haridas S."/>
            <person name="Chen C."/>
            <person name="Bauer D."/>
            <person name="Andreopoulos W."/>
            <person name="Pangilinan J."/>
            <person name="LaButti K."/>
            <person name="Riley R."/>
            <person name="Lipzen A."/>
            <person name="Clum A."/>
            <person name="Drula E."/>
            <person name="Henrissat B."/>
            <person name="Kohler A."/>
            <person name="Grigoriev I.V."/>
            <person name="Martin F.M."/>
            <person name="Hacquard S."/>
        </authorList>
    </citation>
    <scope>NUCLEOTIDE SEQUENCE</scope>
    <source>
        <strain evidence="4">MPI-SDFR-AT-0117</strain>
    </source>
</reference>
<evidence type="ECO:0000256" key="2">
    <source>
        <dbReference type="SAM" id="MobiDB-lite"/>
    </source>
</evidence>
<feature type="region of interest" description="Disordered" evidence="2">
    <location>
        <begin position="1"/>
        <end position="131"/>
    </location>
</feature>
<dbReference type="Gene3D" id="1.10.10.440">
    <property type="entry name" value="FF domain"/>
    <property type="match status" value="2"/>
</dbReference>
<feature type="region of interest" description="Disordered" evidence="2">
    <location>
        <begin position="486"/>
        <end position="531"/>
    </location>
</feature>
<feature type="compositionally biased region" description="Basic and acidic residues" evidence="2">
    <location>
        <begin position="496"/>
        <end position="524"/>
    </location>
</feature>
<dbReference type="GO" id="GO:0070063">
    <property type="term" value="F:RNA polymerase binding"/>
    <property type="evidence" value="ECO:0007669"/>
    <property type="project" value="InterPro"/>
</dbReference>
<dbReference type="GO" id="GO:0003712">
    <property type="term" value="F:transcription coregulator activity"/>
    <property type="evidence" value="ECO:0007669"/>
    <property type="project" value="TreeGrafter"/>
</dbReference>
<dbReference type="Gene3D" id="2.20.70.10">
    <property type="match status" value="2"/>
</dbReference>
<comment type="caution">
    <text evidence="4">The sequence shown here is derived from an EMBL/GenBank/DDBJ whole genome shotgun (WGS) entry which is preliminary data.</text>
</comment>
<evidence type="ECO:0000256" key="1">
    <source>
        <dbReference type="ARBA" id="ARBA00022737"/>
    </source>
</evidence>
<feature type="region of interest" description="Disordered" evidence="2">
    <location>
        <begin position="173"/>
        <end position="291"/>
    </location>
</feature>
<dbReference type="InterPro" id="IPR036517">
    <property type="entry name" value="FF_domain_sf"/>
</dbReference>
<keyword evidence="1" id="KW-0677">Repeat</keyword>
<dbReference type="EMBL" id="JAGSXJ010000016">
    <property type="protein sequence ID" value="KAH6685089.1"/>
    <property type="molecule type" value="Genomic_DNA"/>
</dbReference>
<dbReference type="PANTHER" id="PTHR15377">
    <property type="entry name" value="TRANSCRIPTION ELONGATION REGULATOR 1"/>
    <property type="match status" value="1"/>
</dbReference>
<evidence type="ECO:0000313" key="5">
    <source>
        <dbReference type="Proteomes" id="UP000770015"/>
    </source>
</evidence>
<dbReference type="PANTHER" id="PTHR15377:SF3">
    <property type="entry name" value="WW DOMAIN-CONTAINING PROTEIN"/>
    <property type="match status" value="1"/>
</dbReference>